<dbReference type="InterPro" id="IPR025682">
    <property type="entry name" value="CpXC_dom"/>
</dbReference>
<evidence type="ECO:0000259" key="1">
    <source>
        <dbReference type="Pfam" id="PF14353"/>
    </source>
</evidence>
<accession>A0A1M7FBT8</accession>
<name>A0A1M7FBT8_9FIRM</name>
<dbReference type="STRING" id="1120996.SAMN02746066_00537"/>
<dbReference type="Proteomes" id="UP000184038">
    <property type="component" value="Unassembled WGS sequence"/>
</dbReference>
<proteinExistence type="predicted"/>
<gene>
    <name evidence="2" type="ORF">SAMN02746066_00537</name>
</gene>
<organism evidence="2 3">
    <name type="scientific">Anaerosporobacter mobilis DSM 15930</name>
    <dbReference type="NCBI Taxonomy" id="1120996"/>
    <lineage>
        <taxon>Bacteria</taxon>
        <taxon>Bacillati</taxon>
        <taxon>Bacillota</taxon>
        <taxon>Clostridia</taxon>
        <taxon>Lachnospirales</taxon>
        <taxon>Lachnospiraceae</taxon>
        <taxon>Anaerosporobacter</taxon>
    </lineage>
</organism>
<evidence type="ECO:0000313" key="2">
    <source>
        <dbReference type="EMBL" id="SHM01443.1"/>
    </source>
</evidence>
<dbReference type="OrthoDB" id="2066462at2"/>
<sequence>MESIEKKIPFTCPSCKSEHMVTCYEQLGPNKKEEVMSASFLQWDCESCGHKVKLVYPTYYCNIEKEFVVFLRPNASDVSCITEDEKEMFKDFTMRLCKTADTFVEKVRVFEANLNDRAIELLKLITFAKIHVENDTIQDIFFYRRSEHGSLEFTLMYKEDIDGIDIDQAMYQNVLNIVTDELPPLEEDVYCIDLNWAGAQVV</sequence>
<dbReference type="EMBL" id="FRCP01000005">
    <property type="protein sequence ID" value="SHM01443.1"/>
    <property type="molecule type" value="Genomic_DNA"/>
</dbReference>
<dbReference type="Pfam" id="PF14353">
    <property type="entry name" value="CpXC"/>
    <property type="match status" value="1"/>
</dbReference>
<protein>
    <submittedName>
        <fullName evidence="2">CpXC protein</fullName>
    </submittedName>
</protein>
<dbReference type="AlphaFoldDB" id="A0A1M7FBT8"/>
<reference evidence="2 3" key="1">
    <citation type="submission" date="2016-11" db="EMBL/GenBank/DDBJ databases">
        <authorList>
            <person name="Jaros S."/>
            <person name="Januszkiewicz K."/>
            <person name="Wedrychowicz H."/>
        </authorList>
    </citation>
    <scope>NUCLEOTIDE SEQUENCE [LARGE SCALE GENOMIC DNA]</scope>
    <source>
        <strain evidence="2 3">DSM 15930</strain>
    </source>
</reference>
<dbReference type="RefSeq" id="WP_073282443.1">
    <property type="nucleotide sequence ID" value="NZ_FRCP01000005.1"/>
</dbReference>
<evidence type="ECO:0000313" key="3">
    <source>
        <dbReference type="Proteomes" id="UP000184038"/>
    </source>
</evidence>
<keyword evidence="3" id="KW-1185">Reference proteome</keyword>
<feature type="domain" description="CpXC" evidence="1">
    <location>
        <begin position="11"/>
        <end position="123"/>
    </location>
</feature>